<dbReference type="GO" id="GO:0004066">
    <property type="term" value="F:asparagine synthase (glutamine-hydrolyzing) activity"/>
    <property type="evidence" value="ECO:0007669"/>
    <property type="project" value="UniProtKB-EC"/>
</dbReference>
<keyword evidence="10" id="KW-1185">Reference proteome</keyword>
<dbReference type="AlphaFoldDB" id="A0A975U1D5"/>
<evidence type="ECO:0000313" key="10">
    <source>
        <dbReference type="Proteomes" id="UP000694001"/>
    </source>
</evidence>
<dbReference type="RefSeq" id="WP_218284435.1">
    <property type="nucleotide sequence ID" value="NZ_CP076448.1"/>
</dbReference>
<dbReference type="EMBL" id="CP076448">
    <property type="protein sequence ID" value="QXM23568.1"/>
    <property type="molecule type" value="Genomic_DNA"/>
</dbReference>
<dbReference type="CDD" id="cd00712">
    <property type="entry name" value="AsnB"/>
    <property type="match status" value="1"/>
</dbReference>
<dbReference type="PANTHER" id="PTHR43284">
    <property type="entry name" value="ASPARAGINE SYNTHETASE (GLUTAMINE-HYDROLYZING)"/>
    <property type="match status" value="1"/>
</dbReference>
<dbReference type="PANTHER" id="PTHR43284:SF1">
    <property type="entry name" value="ASPARAGINE SYNTHETASE"/>
    <property type="match status" value="1"/>
</dbReference>
<evidence type="ECO:0000256" key="5">
    <source>
        <dbReference type="ARBA" id="ARBA00022840"/>
    </source>
</evidence>
<sequence>MCGFAGLLDPQRRQGEALALAVAMAERICHRGPDDDGAWADPEAGLAFAFRRLAILDLTPAGHQPMSSADGRFVIVFNGEIYNHRELRRGLAIPWRGRSDTEALVESIAARGLDETLARADGMFAFALWDRRDRVLHLARDRFGEKPLYIARLAAALAFASEAKCFSALPALDRTPDEEALAGFLRFGYIPAPRSAWRSVRKLRAGEVLSVPLDRAGDPPEPRLYWDAVAEAERAAAAPFRGSADEAVAEVRARLRAAVASRLESDVPLGAFLSGGIDSSIVVAAMAAIGARPKSFTIAFPGTPYDEAPHAAAIARELGTDHHVLPVAEAEAIAVAPTLVETYDEPFADASALPTLLLARLTRSHVTVALSGDAGDELFAGYPRLHAAAAVWRRASILPAQLRRLARGLARAAPPGSFTWGRLLAQLSARMPLSPAEAAQGTVQRWPPEHRLATAAAPGLGLSPQPKLSPLRTAMLQDLRTYLPDDLMVKVDRAAMSVSLEPRAPLLAIEFVRFCWSLPEALLTDAGDGFTGAKALLRRALSFDLPRTLFERPKQGFEPPVGLWLRSPLRGWAEALLAQPRLARSGLIARPGLIRRIWAEHLSGRRSHTHRLWTLLMLLAWAEREGIH</sequence>
<dbReference type="GO" id="GO:0005829">
    <property type="term" value="C:cytosol"/>
    <property type="evidence" value="ECO:0007669"/>
    <property type="project" value="TreeGrafter"/>
</dbReference>
<evidence type="ECO:0000256" key="1">
    <source>
        <dbReference type="ARBA" id="ARBA00005187"/>
    </source>
</evidence>
<keyword evidence="4" id="KW-0547">Nucleotide-binding</keyword>
<proteinExistence type="inferred from homology"/>
<comment type="similarity">
    <text evidence="2">Belongs to the asparagine synthetase family.</text>
</comment>
<reference evidence="9" key="1">
    <citation type="submission" date="2021-06" db="EMBL/GenBank/DDBJ databases">
        <title>Elioraea tepida, sp. nov., a moderately thermophilic aerobic anoxygenic phototrophic bacterium isolated from an alkaline siliceous hot spring mat community in Yellowstone National Park, WY, USA.</title>
        <authorList>
            <person name="Saini M.K."/>
            <person name="Yoshida S."/>
            <person name="Sebastian A."/>
            <person name="Hirose S."/>
            <person name="Hara E."/>
            <person name="Tamaki H."/>
            <person name="Soulier N.T."/>
            <person name="Albert I."/>
            <person name="Hanada S."/>
            <person name="Bryant D.A."/>
            <person name="Tank M."/>
        </authorList>
    </citation>
    <scope>NUCLEOTIDE SEQUENCE</scope>
    <source>
        <strain evidence="9">MS-P2</strain>
    </source>
</reference>
<keyword evidence="9" id="KW-0436">Ligase</keyword>
<dbReference type="Proteomes" id="UP000694001">
    <property type="component" value="Chromosome"/>
</dbReference>
<evidence type="ECO:0000256" key="7">
    <source>
        <dbReference type="ARBA" id="ARBA00048741"/>
    </source>
</evidence>
<evidence type="ECO:0000256" key="3">
    <source>
        <dbReference type="ARBA" id="ARBA00012737"/>
    </source>
</evidence>
<dbReference type="PIRSF" id="PIRSF001589">
    <property type="entry name" value="Asn_synthetase_glu-h"/>
    <property type="match status" value="1"/>
</dbReference>
<comment type="pathway">
    <text evidence="1">Amino-acid biosynthesis; L-asparagine biosynthesis; L-asparagine from L-aspartate (L-Gln route): step 1/1.</text>
</comment>
<feature type="domain" description="Glutamine amidotransferase type-2" evidence="8">
    <location>
        <begin position="2"/>
        <end position="214"/>
    </location>
</feature>
<dbReference type="CDD" id="cd01991">
    <property type="entry name" value="Asn_synthase_B_C"/>
    <property type="match status" value="1"/>
</dbReference>
<dbReference type="InterPro" id="IPR051786">
    <property type="entry name" value="ASN_synthetase/amidase"/>
</dbReference>
<dbReference type="InterPro" id="IPR001962">
    <property type="entry name" value="Asn_synthase"/>
</dbReference>
<gene>
    <name evidence="9" type="primary">asnB</name>
    <name evidence="9" type="ORF">KO353_09525</name>
</gene>
<dbReference type="EC" id="6.3.5.4" evidence="3"/>
<keyword evidence="6" id="KW-0315">Glutamine amidotransferase</keyword>
<dbReference type="InterPro" id="IPR017932">
    <property type="entry name" value="GATase_2_dom"/>
</dbReference>
<dbReference type="Pfam" id="PF13537">
    <property type="entry name" value="GATase_7"/>
    <property type="match status" value="1"/>
</dbReference>
<evidence type="ECO:0000256" key="6">
    <source>
        <dbReference type="ARBA" id="ARBA00022962"/>
    </source>
</evidence>
<dbReference type="InterPro" id="IPR006426">
    <property type="entry name" value="Asn_synth_AEB"/>
</dbReference>
<evidence type="ECO:0000259" key="8">
    <source>
        <dbReference type="PROSITE" id="PS51278"/>
    </source>
</evidence>
<dbReference type="InterPro" id="IPR033738">
    <property type="entry name" value="AsnB_N"/>
</dbReference>
<accession>A0A975U1D5</accession>
<organism evidence="9 10">
    <name type="scientific">Elioraea tepida</name>
    <dbReference type="NCBI Taxonomy" id="2843330"/>
    <lineage>
        <taxon>Bacteria</taxon>
        <taxon>Pseudomonadati</taxon>
        <taxon>Pseudomonadota</taxon>
        <taxon>Alphaproteobacteria</taxon>
        <taxon>Acetobacterales</taxon>
        <taxon>Elioraeaceae</taxon>
        <taxon>Elioraea</taxon>
    </lineage>
</organism>
<dbReference type="PROSITE" id="PS51278">
    <property type="entry name" value="GATASE_TYPE_2"/>
    <property type="match status" value="1"/>
</dbReference>
<dbReference type="GO" id="GO:0006529">
    <property type="term" value="P:asparagine biosynthetic process"/>
    <property type="evidence" value="ECO:0007669"/>
    <property type="project" value="InterPro"/>
</dbReference>
<evidence type="ECO:0000313" key="9">
    <source>
        <dbReference type="EMBL" id="QXM23568.1"/>
    </source>
</evidence>
<dbReference type="Pfam" id="PF00733">
    <property type="entry name" value="Asn_synthase"/>
    <property type="match status" value="1"/>
</dbReference>
<comment type="catalytic activity">
    <reaction evidence="7">
        <text>L-aspartate + L-glutamine + ATP + H2O = L-asparagine + L-glutamate + AMP + diphosphate + H(+)</text>
        <dbReference type="Rhea" id="RHEA:12228"/>
        <dbReference type="ChEBI" id="CHEBI:15377"/>
        <dbReference type="ChEBI" id="CHEBI:15378"/>
        <dbReference type="ChEBI" id="CHEBI:29985"/>
        <dbReference type="ChEBI" id="CHEBI:29991"/>
        <dbReference type="ChEBI" id="CHEBI:30616"/>
        <dbReference type="ChEBI" id="CHEBI:33019"/>
        <dbReference type="ChEBI" id="CHEBI:58048"/>
        <dbReference type="ChEBI" id="CHEBI:58359"/>
        <dbReference type="ChEBI" id="CHEBI:456215"/>
        <dbReference type="EC" id="6.3.5.4"/>
    </reaction>
</comment>
<name>A0A975U1D5_9PROT</name>
<evidence type="ECO:0000256" key="4">
    <source>
        <dbReference type="ARBA" id="ARBA00022741"/>
    </source>
</evidence>
<keyword evidence="5" id="KW-0067">ATP-binding</keyword>
<dbReference type="KEGG" id="elio:KO353_09525"/>
<dbReference type="NCBIfam" id="TIGR01536">
    <property type="entry name" value="asn_synth_AEB"/>
    <property type="match status" value="1"/>
</dbReference>
<protein>
    <recommendedName>
        <fullName evidence="3">asparagine synthase (glutamine-hydrolyzing)</fullName>
        <ecNumber evidence="3">6.3.5.4</ecNumber>
    </recommendedName>
</protein>
<evidence type="ECO:0000256" key="2">
    <source>
        <dbReference type="ARBA" id="ARBA00005752"/>
    </source>
</evidence>
<dbReference type="GO" id="GO:0005524">
    <property type="term" value="F:ATP binding"/>
    <property type="evidence" value="ECO:0007669"/>
    <property type="project" value="UniProtKB-KW"/>
</dbReference>